<gene>
    <name evidence="1" type="ORF">EV197_1714</name>
</gene>
<dbReference type="EMBL" id="SGXE01000002">
    <property type="protein sequence ID" value="RZS93144.1"/>
    <property type="molecule type" value="Genomic_DNA"/>
</dbReference>
<accession>A0A4Q7P0G2</accession>
<dbReference type="InterPro" id="IPR046500">
    <property type="entry name" value="DUF6678"/>
</dbReference>
<dbReference type="AlphaFoldDB" id="A0A4Q7P0G2"/>
<comment type="caution">
    <text evidence="1">The sequence shown here is derived from an EMBL/GenBank/DDBJ whole genome shotgun (WGS) entry which is preliminary data.</text>
</comment>
<sequence>MLPMLNKIKQILNATNCKVRFAWFYDPGIEVTAWVNNFTFPEKGYIEIPLTGPIKAEQLKWLEIDPIETQVISRLIAPKKISQLKTLTDFLAKENIIFSFDGELIKIEL</sequence>
<organism evidence="1 2">
    <name type="scientific">Aquimarina brevivitae</name>
    <dbReference type="NCBI Taxonomy" id="323412"/>
    <lineage>
        <taxon>Bacteria</taxon>
        <taxon>Pseudomonadati</taxon>
        <taxon>Bacteroidota</taxon>
        <taxon>Flavobacteriia</taxon>
        <taxon>Flavobacteriales</taxon>
        <taxon>Flavobacteriaceae</taxon>
        <taxon>Aquimarina</taxon>
    </lineage>
</organism>
<name>A0A4Q7P0G2_9FLAO</name>
<dbReference type="Pfam" id="PF20383">
    <property type="entry name" value="DUF6678"/>
    <property type="match status" value="1"/>
</dbReference>
<evidence type="ECO:0000313" key="1">
    <source>
        <dbReference type="EMBL" id="RZS93144.1"/>
    </source>
</evidence>
<proteinExistence type="predicted"/>
<protein>
    <submittedName>
        <fullName evidence="1">Uncharacterized protein</fullName>
    </submittedName>
</protein>
<evidence type="ECO:0000313" key="2">
    <source>
        <dbReference type="Proteomes" id="UP000292262"/>
    </source>
</evidence>
<dbReference type="Proteomes" id="UP000292262">
    <property type="component" value="Unassembled WGS sequence"/>
</dbReference>
<keyword evidence="2" id="KW-1185">Reference proteome</keyword>
<reference evidence="1 2" key="1">
    <citation type="submission" date="2019-02" db="EMBL/GenBank/DDBJ databases">
        <title>Genomic Encyclopedia of Type Strains, Phase IV (KMG-IV): sequencing the most valuable type-strain genomes for metagenomic binning, comparative biology and taxonomic classification.</title>
        <authorList>
            <person name="Goeker M."/>
        </authorList>
    </citation>
    <scope>NUCLEOTIDE SEQUENCE [LARGE SCALE GENOMIC DNA]</scope>
    <source>
        <strain evidence="1 2">DSM 17196</strain>
    </source>
</reference>